<feature type="non-terminal residue" evidence="1">
    <location>
        <position position="124"/>
    </location>
</feature>
<gene>
    <name evidence="1" type="ORF">LCGC14_2189830</name>
</gene>
<dbReference type="EMBL" id="LAZR01028640">
    <property type="protein sequence ID" value="KKL61980.1"/>
    <property type="molecule type" value="Genomic_DNA"/>
</dbReference>
<organism evidence="1">
    <name type="scientific">marine sediment metagenome</name>
    <dbReference type="NCBI Taxonomy" id="412755"/>
    <lineage>
        <taxon>unclassified sequences</taxon>
        <taxon>metagenomes</taxon>
        <taxon>ecological metagenomes</taxon>
    </lineage>
</organism>
<dbReference type="AlphaFoldDB" id="A0A0F9FX86"/>
<proteinExistence type="predicted"/>
<sequence length="124" mass="14249">MLKYVKVYYGDFQNEKDYEIIFKENEIDYPFTVSVSRPQSNYNESGDYVESFDNVITNMTADIQLSLKIRKLMSEDRTGSSDNTTWIMFCNPPLTIQDGDKVSDGTRTFIVDAVGEWGSHTECV</sequence>
<reference evidence="1" key="1">
    <citation type="journal article" date="2015" name="Nature">
        <title>Complex archaea that bridge the gap between prokaryotes and eukaryotes.</title>
        <authorList>
            <person name="Spang A."/>
            <person name="Saw J.H."/>
            <person name="Jorgensen S.L."/>
            <person name="Zaremba-Niedzwiedzka K."/>
            <person name="Martijn J."/>
            <person name="Lind A.E."/>
            <person name="van Eijk R."/>
            <person name="Schleper C."/>
            <person name="Guy L."/>
            <person name="Ettema T.J."/>
        </authorList>
    </citation>
    <scope>NUCLEOTIDE SEQUENCE</scope>
</reference>
<evidence type="ECO:0000313" key="1">
    <source>
        <dbReference type="EMBL" id="KKL61980.1"/>
    </source>
</evidence>
<name>A0A0F9FX86_9ZZZZ</name>
<protein>
    <submittedName>
        <fullName evidence="1">Uncharacterized protein</fullName>
    </submittedName>
</protein>
<comment type="caution">
    <text evidence="1">The sequence shown here is derived from an EMBL/GenBank/DDBJ whole genome shotgun (WGS) entry which is preliminary data.</text>
</comment>
<accession>A0A0F9FX86</accession>